<dbReference type="SUPFAM" id="SSF53649">
    <property type="entry name" value="Alkaline phosphatase-like"/>
    <property type="match status" value="1"/>
</dbReference>
<dbReference type="OrthoDB" id="9789742at2"/>
<feature type="region of interest" description="Disordered" evidence="3">
    <location>
        <begin position="246"/>
        <end position="265"/>
    </location>
</feature>
<comment type="similarity">
    <text evidence="1">Belongs to the sulfatase family.</text>
</comment>
<evidence type="ECO:0000256" key="2">
    <source>
        <dbReference type="ARBA" id="ARBA00022801"/>
    </source>
</evidence>
<dbReference type="CDD" id="cd16031">
    <property type="entry name" value="G6S_like"/>
    <property type="match status" value="1"/>
</dbReference>
<evidence type="ECO:0000313" key="7">
    <source>
        <dbReference type="Proteomes" id="UP000185003"/>
    </source>
</evidence>
<name>A0A1N6K7L4_9BACT</name>
<dbReference type="RefSeq" id="WP_074242504.1">
    <property type="nucleotide sequence ID" value="NZ_FSRA01000002.1"/>
</dbReference>
<dbReference type="PROSITE" id="PS00523">
    <property type="entry name" value="SULFATASE_1"/>
    <property type="match status" value="1"/>
</dbReference>
<dbReference type="Proteomes" id="UP000185003">
    <property type="component" value="Unassembled WGS sequence"/>
</dbReference>
<dbReference type="PANTHER" id="PTHR43108:SF6">
    <property type="entry name" value="N-SULPHOGLUCOSAMINE SULPHOHYDROLASE"/>
    <property type="match status" value="1"/>
</dbReference>
<feature type="signal peptide" evidence="4">
    <location>
        <begin position="1"/>
        <end position="19"/>
    </location>
</feature>
<evidence type="ECO:0000256" key="1">
    <source>
        <dbReference type="ARBA" id="ARBA00008779"/>
    </source>
</evidence>
<evidence type="ECO:0000256" key="4">
    <source>
        <dbReference type="SAM" id="SignalP"/>
    </source>
</evidence>
<dbReference type="Pfam" id="PF16347">
    <property type="entry name" value="SGSH_C"/>
    <property type="match status" value="1"/>
</dbReference>
<reference evidence="6 7" key="1">
    <citation type="submission" date="2016-11" db="EMBL/GenBank/DDBJ databases">
        <authorList>
            <person name="Jaros S."/>
            <person name="Januszkiewicz K."/>
            <person name="Wedrychowicz H."/>
        </authorList>
    </citation>
    <scope>NUCLEOTIDE SEQUENCE [LARGE SCALE GENOMIC DNA]</scope>
    <source>
        <strain evidence="6 7">DSM 24787</strain>
    </source>
</reference>
<protein>
    <submittedName>
        <fullName evidence="6">Arylsulfatase A</fullName>
    </submittedName>
</protein>
<dbReference type="Gene3D" id="3.40.720.10">
    <property type="entry name" value="Alkaline Phosphatase, subunit A"/>
    <property type="match status" value="1"/>
</dbReference>
<dbReference type="PANTHER" id="PTHR43108">
    <property type="entry name" value="N-ACETYLGLUCOSAMINE-6-SULFATASE FAMILY MEMBER"/>
    <property type="match status" value="1"/>
</dbReference>
<dbReference type="AlphaFoldDB" id="A0A1N6K7L4"/>
<keyword evidence="2" id="KW-0378">Hydrolase</keyword>
<evidence type="ECO:0000256" key="3">
    <source>
        <dbReference type="SAM" id="MobiDB-lite"/>
    </source>
</evidence>
<dbReference type="InterPro" id="IPR017850">
    <property type="entry name" value="Alkaline_phosphatase_core_sf"/>
</dbReference>
<feature type="compositionally biased region" description="Polar residues" evidence="3">
    <location>
        <begin position="249"/>
        <end position="265"/>
    </location>
</feature>
<dbReference type="EMBL" id="FSRA01000002">
    <property type="protein sequence ID" value="SIO52560.1"/>
    <property type="molecule type" value="Genomic_DNA"/>
</dbReference>
<accession>A0A1N6K7L4</accession>
<proteinExistence type="inferred from homology"/>
<evidence type="ECO:0000313" key="6">
    <source>
        <dbReference type="EMBL" id="SIO52560.1"/>
    </source>
</evidence>
<sequence length="505" mass="58814">MKYMILVGCSLLIAFNSFAQTKKRPNIIMIMSDDHAQNAISTFHKGLTETPNIDRIGKEGLVFKRSYCTNSICAPSRAVIITGKFSHLNGHIDNNVRFDSSQQTFPKLLQQAGYQTALVGKWHLVSNPTGFNYWTVVPGQGQYYNPDFIKMDGKRERVEGYATNIITDKALNWLDGRDTTQPFCLLLYNKAPHRNWLPDTADFDKFRGRKYPLPPNFYDDYEGRTAAGLQEMTIANHMHLASDLKVDTSSDPNRPWQQRVSGTERMNAQQKAAWDREYDPITAAFKRDKLTGKALAEWKYQRYMEDYMRCIASVDRNVGRVLDYLDQHGLAENTIVIYTSDQGFYLGEHGWYDKRFMYEESLVMPMVMRYPTGIKKKGEVNEMVQNIDYAPTFLEYAGVKLPADLQGKSMKPLMEGKKTAWRDAIYYHYYEFPGEHKVRRHYGVRTDRYKLIHFYNDIDKWELYDLQKDPTEMKNVYGDPAYKAVEKELHQKLEALRKQYKDDSK</sequence>
<dbReference type="PROSITE" id="PS00149">
    <property type="entry name" value="SULFATASE_2"/>
    <property type="match status" value="1"/>
</dbReference>
<organism evidence="6 7">
    <name type="scientific">Chitinophaga niabensis</name>
    <dbReference type="NCBI Taxonomy" id="536979"/>
    <lineage>
        <taxon>Bacteria</taxon>
        <taxon>Pseudomonadati</taxon>
        <taxon>Bacteroidota</taxon>
        <taxon>Chitinophagia</taxon>
        <taxon>Chitinophagales</taxon>
        <taxon>Chitinophagaceae</taxon>
        <taxon>Chitinophaga</taxon>
    </lineage>
</organism>
<keyword evidence="4" id="KW-0732">Signal</keyword>
<dbReference type="GO" id="GO:0016787">
    <property type="term" value="F:hydrolase activity"/>
    <property type="evidence" value="ECO:0007669"/>
    <property type="project" value="UniProtKB-KW"/>
</dbReference>
<feature type="domain" description="N-sulphoglucosamine sulphohydrolase C-terminal" evidence="5">
    <location>
        <begin position="347"/>
        <end position="499"/>
    </location>
</feature>
<keyword evidence="7" id="KW-1185">Reference proteome</keyword>
<feature type="chain" id="PRO_5012230037" evidence="4">
    <location>
        <begin position="20"/>
        <end position="505"/>
    </location>
</feature>
<dbReference type="STRING" id="536979.SAMN04488055_5253"/>
<gene>
    <name evidence="6" type="ORF">SAMN04488055_5253</name>
</gene>
<dbReference type="InterPro" id="IPR024607">
    <property type="entry name" value="Sulfatase_CS"/>
</dbReference>
<dbReference type="InterPro" id="IPR032506">
    <property type="entry name" value="SGSH_C"/>
</dbReference>
<evidence type="ECO:0000259" key="5">
    <source>
        <dbReference type="Pfam" id="PF16347"/>
    </source>
</evidence>